<organism evidence="1 2">
    <name type="scientific">Datura stramonium</name>
    <name type="common">Jimsonweed</name>
    <name type="synonym">Common thornapple</name>
    <dbReference type="NCBI Taxonomy" id="4076"/>
    <lineage>
        <taxon>Eukaryota</taxon>
        <taxon>Viridiplantae</taxon>
        <taxon>Streptophyta</taxon>
        <taxon>Embryophyta</taxon>
        <taxon>Tracheophyta</taxon>
        <taxon>Spermatophyta</taxon>
        <taxon>Magnoliopsida</taxon>
        <taxon>eudicotyledons</taxon>
        <taxon>Gunneridae</taxon>
        <taxon>Pentapetalae</taxon>
        <taxon>asterids</taxon>
        <taxon>lamiids</taxon>
        <taxon>Solanales</taxon>
        <taxon>Solanaceae</taxon>
        <taxon>Solanoideae</taxon>
        <taxon>Datureae</taxon>
        <taxon>Datura</taxon>
    </lineage>
</organism>
<evidence type="ECO:0000313" key="1">
    <source>
        <dbReference type="EMBL" id="MCD7455156.1"/>
    </source>
</evidence>
<name>A0ABS8S8K4_DATST</name>
<evidence type="ECO:0000313" key="2">
    <source>
        <dbReference type="Proteomes" id="UP000823775"/>
    </source>
</evidence>
<accession>A0ABS8S8K4</accession>
<sequence length="123" mass="13470">MWIREELQNRDDENAYYLSCIAFNAIVGPSDKNKGKSVQYARKERRAQILINQAKGWEKQSAFPDFQASNGNSQLTGGRKRAVRGNISGANVDDGEFVGAVVIPVVDDGRKISAAEDAIVLGK</sequence>
<comment type="caution">
    <text evidence="1">The sequence shown here is derived from an EMBL/GenBank/DDBJ whole genome shotgun (WGS) entry which is preliminary data.</text>
</comment>
<gene>
    <name evidence="1" type="ORF">HAX54_027232</name>
</gene>
<dbReference type="EMBL" id="JACEIK010000330">
    <property type="protein sequence ID" value="MCD7455156.1"/>
    <property type="molecule type" value="Genomic_DNA"/>
</dbReference>
<proteinExistence type="predicted"/>
<reference evidence="1 2" key="1">
    <citation type="journal article" date="2021" name="BMC Genomics">
        <title>Datura genome reveals duplications of psychoactive alkaloid biosynthetic genes and high mutation rate following tissue culture.</title>
        <authorList>
            <person name="Rajewski A."/>
            <person name="Carter-House D."/>
            <person name="Stajich J."/>
            <person name="Litt A."/>
        </authorList>
    </citation>
    <scope>NUCLEOTIDE SEQUENCE [LARGE SCALE GENOMIC DNA]</scope>
    <source>
        <strain evidence="1">AR-01</strain>
    </source>
</reference>
<dbReference type="Proteomes" id="UP000823775">
    <property type="component" value="Unassembled WGS sequence"/>
</dbReference>
<keyword evidence="2" id="KW-1185">Reference proteome</keyword>
<protein>
    <submittedName>
        <fullName evidence="1">Uncharacterized protein</fullName>
    </submittedName>
</protein>